<name>A0A3M7SUI4_BRAPC</name>
<dbReference type="OrthoDB" id="10056483at2759"/>
<keyword evidence="1" id="KW-0695">RNA-directed DNA polymerase</keyword>
<keyword evidence="2" id="KW-1185">Reference proteome</keyword>
<dbReference type="AlphaFoldDB" id="A0A3M7SUI4"/>
<accession>A0A3M7SUI4</accession>
<dbReference type="GO" id="GO:0003964">
    <property type="term" value="F:RNA-directed DNA polymerase activity"/>
    <property type="evidence" value="ECO:0007669"/>
    <property type="project" value="UniProtKB-KW"/>
</dbReference>
<dbReference type="EMBL" id="REGN01000755">
    <property type="protein sequence ID" value="RNA39362.1"/>
    <property type="molecule type" value="Genomic_DNA"/>
</dbReference>
<organism evidence="1 2">
    <name type="scientific">Brachionus plicatilis</name>
    <name type="common">Marine rotifer</name>
    <name type="synonym">Brachionus muelleri</name>
    <dbReference type="NCBI Taxonomy" id="10195"/>
    <lineage>
        <taxon>Eukaryota</taxon>
        <taxon>Metazoa</taxon>
        <taxon>Spiralia</taxon>
        <taxon>Gnathifera</taxon>
        <taxon>Rotifera</taxon>
        <taxon>Eurotatoria</taxon>
        <taxon>Monogononta</taxon>
        <taxon>Pseudotrocha</taxon>
        <taxon>Ploima</taxon>
        <taxon>Brachionidae</taxon>
        <taxon>Brachionus</taxon>
    </lineage>
</organism>
<keyword evidence="1" id="KW-0808">Transferase</keyword>
<gene>
    <name evidence="1" type="ORF">BpHYR1_033138</name>
</gene>
<proteinExistence type="predicted"/>
<reference evidence="1 2" key="1">
    <citation type="journal article" date="2018" name="Sci. Rep.">
        <title>Genomic signatures of local adaptation to the degree of environmental predictability in rotifers.</title>
        <authorList>
            <person name="Franch-Gras L."/>
            <person name="Hahn C."/>
            <person name="Garcia-Roger E.M."/>
            <person name="Carmona M.J."/>
            <person name="Serra M."/>
            <person name="Gomez A."/>
        </authorList>
    </citation>
    <scope>NUCLEOTIDE SEQUENCE [LARGE SCALE GENOMIC DNA]</scope>
    <source>
        <strain evidence="1">HYR1</strain>
    </source>
</reference>
<sequence length="77" mass="8790">MIHTSVARNLGIFLTDDVKWTHRAAQSANKTNAVLGQLKQAFKCWSKSSFKQLYMSFVRLHLEHAVASWSPCPKRES</sequence>
<comment type="caution">
    <text evidence="1">The sequence shown here is derived from an EMBL/GenBank/DDBJ whole genome shotgun (WGS) entry which is preliminary data.</text>
</comment>
<keyword evidence="1" id="KW-0548">Nucleotidyltransferase</keyword>
<protein>
    <submittedName>
        <fullName evidence="1">RNA-directed DNA polymerase from mobile element jockey-like</fullName>
    </submittedName>
</protein>
<evidence type="ECO:0000313" key="1">
    <source>
        <dbReference type="EMBL" id="RNA39362.1"/>
    </source>
</evidence>
<dbReference type="Proteomes" id="UP000276133">
    <property type="component" value="Unassembled WGS sequence"/>
</dbReference>
<evidence type="ECO:0000313" key="2">
    <source>
        <dbReference type="Proteomes" id="UP000276133"/>
    </source>
</evidence>